<dbReference type="AlphaFoldDB" id="A0A6G6WIF7"/>
<proteinExistence type="predicted"/>
<keyword evidence="1" id="KW-1133">Transmembrane helix</keyword>
<gene>
    <name evidence="2" type="ORF">G5V58_20685</name>
</gene>
<feature type="transmembrane region" description="Helical" evidence="1">
    <location>
        <begin position="84"/>
        <end position="103"/>
    </location>
</feature>
<keyword evidence="1" id="KW-0812">Transmembrane</keyword>
<dbReference type="RefSeq" id="WP_165236853.1">
    <property type="nucleotide sequence ID" value="NZ_CP049257.1"/>
</dbReference>
<evidence type="ECO:0000313" key="3">
    <source>
        <dbReference type="Proteomes" id="UP000502996"/>
    </source>
</evidence>
<dbReference type="KEGG" id="nano:G5V58_20685"/>
<keyword evidence="3" id="KW-1185">Reference proteome</keyword>
<dbReference type="Proteomes" id="UP000502996">
    <property type="component" value="Chromosome"/>
</dbReference>
<reference evidence="2 3" key="1">
    <citation type="submission" date="2020-02" db="EMBL/GenBank/DDBJ databases">
        <title>Full genome sequence of Nocardioides sp. R-3366.</title>
        <authorList>
            <person name="Im W.-T."/>
        </authorList>
    </citation>
    <scope>NUCLEOTIDE SEQUENCE [LARGE SCALE GENOMIC DNA]</scope>
    <source>
        <strain evidence="2 3">R-3366</strain>
    </source>
</reference>
<feature type="transmembrane region" description="Helical" evidence="1">
    <location>
        <begin position="109"/>
        <end position="131"/>
    </location>
</feature>
<dbReference type="InterPro" id="IPR036259">
    <property type="entry name" value="MFS_trans_sf"/>
</dbReference>
<evidence type="ECO:0000256" key="1">
    <source>
        <dbReference type="SAM" id="Phobius"/>
    </source>
</evidence>
<feature type="transmembrane region" description="Helical" evidence="1">
    <location>
        <begin position="38"/>
        <end position="56"/>
    </location>
</feature>
<organism evidence="2 3">
    <name type="scientific">Nocardioides anomalus</name>
    <dbReference type="NCBI Taxonomy" id="2712223"/>
    <lineage>
        <taxon>Bacteria</taxon>
        <taxon>Bacillati</taxon>
        <taxon>Actinomycetota</taxon>
        <taxon>Actinomycetes</taxon>
        <taxon>Propionibacteriales</taxon>
        <taxon>Nocardioidaceae</taxon>
        <taxon>Nocardioides</taxon>
    </lineage>
</organism>
<dbReference type="Gene3D" id="1.20.1250.20">
    <property type="entry name" value="MFS general substrate transporter like domains"/>
    <property type="match status" value="1"/>
</dbReference>
<keyword evidence="1" id="KW-0472">Membrane</keyword>
<dbReference type="EMBL" id="CP049257">
    <property type="protein sequence ID" value="QIG44875.1"/>
    <property type="molecule type" value="Genomic_DNA"/>
</dbReference>
<evidence type="ECO:0000313" key="2">
    <source>
        <dbReference type="EMBL" id="QIG44875.1"/>
    </source>
</evidence>
<accession>A0A6G6WIF7</accession>
<sequence length="167" mass="17867">MPDVILGRAGSTVVVDVDVCVKTGVATKHRVVLRGQTTPTWVSVLLLFTVVGYLFAQAMTSRRYHVTLPFAHAVHDRWRRNRRLCWAAGLAGTGAVVMAATVGHGYAGLWAGAGLTLIAGGVVLGAANALVNNVGVRMTRADELVLTRAHPFFVRAVRRASVEPLSR</sequence>
<protein>
    <submittedName>
        <fullName evidence="2">Uncharacterized protein</fullName>
    </submittedName>
</protein>
<name>A0A6G6WIF7_9ACTN</name>